<feature type="domain" description="Ppx/GppA phosphatase C-terminal" evidence="3">
    <location>
        <begin position="326"/>
        <end position="493"/>
    </location>
</feature>
<feature type="domain" description="Ppx/GppA phosphatase N-terminal" evidence="2">
    <location>
        <begin position="21"/>
        <end position="305"/>
    </location>
</feature>
<dbReference type="Pfam" id="PF02541">
    <property type="entry name" value="Ppx-GppA"/>
    <property type="match status" value="1"/>
</dbReference>
<dbReference type="InterPro" id="IPR003695">
    <property type="entry name" value="Ppx_GppA_N"/>
</dbReference>
<gene>
    <name evidence="4" type="ORF">FYJ60_00275</name>
</gene>
<accession>A0A7X2P5W0</accession>
<evidence type="ECO:0000256" key="1">
    <source>
        <dbReference type="ARBA" id="ARBA00007125"/>
    </source>
</evidence>
<dbReference type="CDD" id="cd00077">
    <property type="entry name" value="HDc"/>
    <property type="match status" value="1"/>
</dbReference>
<dbReference type="PANTHER" id="PTHR30005:SF0">
    <property type="entry name" value="RETROGRADE REGULATION PROTEIN 2"/>
    <property type="match status" value="1"/>
</dbReference>
<evidence type="ECO:0000259" key="2">
    <source>
        <dbReference type="Pfam" id="PF02541"/>
    </source>
</evidence>
<dbReference type="AlphaFoldDB" id="A0A7X2P5W0"/>
<comment type="similarity">
    <text evidence="1">Belongs to the GppA/Ppx family.</text>
</comment>
<evidence type="ECO:0000313" key="4">
    <source>
        <dbReference type="EMBL" id="MST80772.1"/>
    </source>
</evidence>
<evidence type="ECO:0000313" key="5">
    <source>
        <dbReference type="Proteomes" id="UP000466864"/>
    </source>
</evidence>
<dbReference type="Gene3D" id="3.30.420.40">
    <property type="match status" value="1"/>
</dbReference>
<dbReference type="Pfam" id="PF21447">
    <property type="entry name" value="Ppx-GppA_III"/>
    <property type="match status" value="1"/>
</dbReference>
<keyword evidence="5" id="KW-1185">Reference proteome</keyword>
<evidence type="ECO:0000259" key="3">
    <source>
        <dbReference type="Pfam" id="PF21447"/>
    </source>
</evidence>
<dbReference type="InterPro" id="IPR048950">
    <property type="entry name" value="Ppx_GppA_C"/>
</dbReference>
<dbReference type="PANTHER" id="PTHR30005">
    <property type="entry name" value="EXOPOLYPHOSPHATASE"/>
    <property type="match status" value="1"/>
</dbReference>
<reference evidence="4 5" key="1">
    <citation type="submission" date="2019-08" db="EMBL/GenBank/DDBJ databases">
        <title>In-depth cultivation of the pig gut microbiome towards novel bacterial diversity and tailored functional studies.</title>
        <authorList>
            <person name="Wylensek D."/>
            <person name="Hitch T.C.A."/>
            <person name="Clavel T."/>
        </authorList>
    </citation>
    <scope>NUCLEOTIDE SEQUENCE [LARGE SCALE GENOMIC DNA]</scope>
    <source>
        <strain evidence="4 5">Oil+RF-744-WCA-WT-13</strain>
    </source>
</reference>
<dbReference type="Gene3D" id="3.30.420.150">
    <property type="entry name" value="Exopolyphosphatase. Domain 2"/>
    <property type="match status" value="1"/>
</dbReference>
<dbReference type="CDD" id="cd24006">
    <property type="entry name" value="ASKHA_NBD_PPX_GppA"/>
    <property type="match status" value="1"/>
</dbReference>
<dbReference type="RefSeq" id="WP_154456592.1">
    <property type="nucleotide sequence ID" value="NZ_VUMV01000001.1"/>
</dbReference>
<sequence>MAVTNFAAIHIGSYDVSLEIYEISRKSGIHCIDRVVHHMELGRDSFTNGKIGPDMLDELCTVLKDFVHTASAYRVKEIRTIATSAVREAQNDLFVLGKIQQTTGLTVQILSNSEQRFLSYKAIASMETRFNDMIRKGTVIVDLGGGSVQMSVFDNSALITTQNLRMGSLRIRERLQTLDSLTTDYEKMIRQLIRYDLKSFKKMYLKDRKVETIILNGDFLTEILFSGNRYRDRSARLLSRSDFEIWYKSIVGLSEEELAVRYDLTPEFASLFRPSAVIYHQMVEETDASLIWFPGTHLTRGLAYEFADENNLLKMAHNFGNDIITAARNIAKRYSVGKPHIDNMDRNAQILFDATESVHGMKSRDRLLLRIAVMLHDVGKYISFNYVSESSFNIIMSNEIIGLSHAERECIALSAKYMTVPFPQYEELVQETSLNRERYLKVAYFVAILRYVNALDRSHMQKIQHMEAKLKDQTLQLRVTVNEDFVLEKGLIGEEAEFFTDVFGLRPEIKVSRVVG</sequence>
<protein>
    <submittedName>
        <fullName evidence="4">HD domain-containing protein</fullName>
    </submittedName>
</protein>
<dbReference type="SUPFAM" id="SSF53067">
    <property type="entry name" value="Actin-like ATPase domain"/>
    <property type="match status" value="2"/>
</dbReference>
<dbReference type="InterPro" id="IPR043129">
    <property type="entry name" value="ATPase_NBD"/>
</dbReference>
<dbReference type="InterPro" id="IPR050273">
    <property type="entry name" value="GppA/Ppx_hydrolase"/>
</dbReference>
<dbReference type="EMBL" id="VUMV01000001">
    <property type="protein sequence ID" value="MST80772.1"/>
    <property type="molecule type" value="Genomic_DNA"/>
</dbReference>
<proteinExistence type="inferred from homology"/>
<organism evidence="4 5">
    <name type="scientific">Bilifractor porci</name>
    <dbReference type="NCBI Taxonomy" id="2606636"/>
    <lineage>
        <taxon>Bacteria</taxon>
        <taxon>Bacillati</taxon>
        <taxon>Bacillota</taxon>
        <taxon>Clostridia</taxon>
        <taxon>Lachnospirales</taxon>
        <taxon>Lachnospiraceae</taxon>
        <taxon>Bilifractor</taxon>
    </lineage>
</organism>
<dbReference type="GO" id="GO:0016462">
    <property type="term" value="F:pyrophosphatase activity"/>
    <property type="evidence" value="ECO:0007669"/>
    <property type="project" value="TreeGrafter"/>
</dbReference>
<dbReference type="Gene3D" id="1.10.3210.10">
    <property type="entry name" value="Hypothetical protein af1432"/>
    <property type="match status" value="1"/>
</dbReference>
<dbReference type="Proteomes" id="UP000466864">
    <property type="component" value="Unassembled WGS sequence"/>
</dbReference>
<dbReference type="InterPro" id="IPR003607">
    <property type="entry name" value="HD/PDEase_dom"/>
</dbReference>
<comment type="caution">
    <text evidence="4">The sequence shown here is derived from an EMBL/GenBank/DDBJ whole genome shotgun (WGS) entry which is preliminary data.</text>
</comment>
<name>A0A7X2P5W0_9FIRM</name>
<dbReference type="SUPFAM" id="SSF109604">
    <property type="entry name" value="HD-domain/PDEase-like"/>
    <property type="match status" value="1"/>
</dbReference>